<reference evidence="4 5" key="1">
    <citation type="submission" date="2020-08" db="EMBL/GenBank/DDBJ databases">
        <title>Sequencing the genomes of 1000 actinobacteria strains.</title>
        <authorList>
            <person name="Klenk H.-P."/>
        </authorList>
    </citation>
    <scope>NUCLEOTIDE SEQUENCE [LARGE SCALE GENOMIC DNA]</scope>
    <source>
        <strain evidence="4 5">DSM 45258</strain>
    </source>
</reference>
<keyword evidence="1" id="KW-0812">Transmembrane</keyword>
<evidence type="ECO:0000256" key="1">
    <source>
        <dbReference type="SAM" id="Phobius"/>
    </source>
</evidence>
<keyword evidence="1" id="KW-0472">Membrane</keyword>
<evidence type="ECO:0000313" key="5">
    <source>
        <dbReference type="Proteomes" id="UP000567922"/>
    </source>
</evidence>
<feature type="transmembrane region" description="Helical" evidence="1">
    <location>
        <begin position="20"/>
        <end position="39"/>
    </location>
</feature>
<feature type="domain" description="YqeB PH" evidence="3">
    <location>
        <begin position="12"/>
        <end position="162"/>
    </location>
</feature>
<evidence type="ECO:0008006" key="6">
    <source>
        <dbReference type="Google" id="ProtNLM"/>
    </source>
</evidence>
<keyword evidence="5" id="KW-1185">Reference proteome</keyword>
<dbReference type="EMBL" id="JACHWS010000001">
    <property type="protein sequence ID" value="MBB3036353.1"/>
    <property type="molecule type" value="Genomic_DNA"/>
</dbReference>
<gene>
    <name evidence="4" type="ORF">FHU29_000787</name>
</gene>
<proteinExistence type="predicted"/>
<protein>
    <recommendedName>
        <fullName evidence="6">YqeB</fullName>
    </recommendedName>
</protein>
<feature type="domain" description="Cysteinyl-tRNA ligase anticodon binding" evidence="2">
    <location>
        <begin position="179"/>
        <end position="228"/>
    </location>
</feature>
<sequence length="233" mass="25824">MNMKASAHGPETELGLSFPIRLLLFIGSPLAGAAVGYSLPRVAEWALNLPWIPMRGPLELVSSFDQRWSILVFLVAGFLLGVVFAVIAVVGCLTITVNNHDVTLTKDGDSRTISRSDISAAFVDGRNLVLLDRESRHVCRDHHESTVAELASAFRNHGYPWCDQDPHADLYRRWIPAAPELPAGVNALLKAREEALRKKVAEDVTELRGEVERLGYTVREEGTKQYWRPLVGS</sequence>
<comment type="caution">
    <text evidence="4">The sequence shown here is derived from an EMBL/GenBank/DDBJ whole genome shotgun (WGS) entry which is preliminary data.</text>
</comment>
<dbReference type="Pfam" id="PF23493">
    <property type="entry name" value="CysS_C"/>
    <property type="match status" value="1"/>
</dbReference>
<evidence type="ECO:0000259" key="3">
    <source>
        <dbReference type="Pfam" id="PF23494"/>
    </source>
</evidence>
<dbReference type="RefSeq" id="WP_064440247.1">
    <property type="nucleotide sequence ID" value="NZ_BDDI01000007.1"/>
</dbReference>
<dbReference type="Pfam" id="PF23494">
    <property type="entry name" value="bPH_10"/>
    <property type="match status" value="1"/>
</dbReference>
<name>A0A839RJU1_9ACTN</name>
<evidence type="ECO:0000313" key="4">
    <source>
        <dbReference type="EMBL" id="MBB3036353.1"/>
    </source>
</evidence>
<keyword evidence="1" id="KW-1133">Transmembrane helix</keyword>
<dbReference type="Proteomes" id="UP000567922">
    <property type="component" value="Unassembled WGS sequence"/>
</dbReference>
<evidence type="ECO:0000259" key="2">
    <source>
        <dbReference type="Pfam" id="PF23493"/>
    </source>
</evidence>
<dbReference type="InterPro" id="IPR057798">
    <property type="entry name" value="PH_YqeB"/>
</dbReference>
<organism evidence="4 5">
    <name type="scientific">Hoyosella altamirensis</name>
    <dbReference type="NCBI Taxonomy" id="616997"/>
    <lineage>
        <taxon>Bacteria</taxon>
        <taxon>Bacillati</taxon>
        <taxon>Actinomycetota</taxon>
        <taxon>Actinomycetes</taxon>
        <taxon>Mycobacteriales</taxon>
        <taxon>Hoyosellaceae</taxon>
        <taxon>Hoyosella</taxon>
    </lineage>
</organism>
<accession>A0A839RJU1</accession>
<dbReference type="InterPro" id="IPR056411">
    <property type="entry name" value="CysS_C"/>
</dbReference>
<feature type="transmembrane region" description="Helical" evidence="1">
    <location>
        <begin position="68"/>
        <end position="97"/>
    </location>
</feature>
<dbReference type="OrthoDB" id="5145029at2"/>
<dbReference type="AlphaFoldDB" id="A0A839RJU1"/>